<protein>
    <submittedName>
        <fullName evidence="1">Uncharacterized protein</fullName>
    </submittedName>
</protein>
<dbReference type="AlphaFoldDB" id="A0A4Y1ZPN7"/>
<evidence type="ECO:0000313" key="2">
    <source>
        <dbReference type="Proteomes" id="UP000499080"/>
    </source>
</evidence>
<keyword evidence="2" id="KW-1185">Reference proteome</keyword>
<proteinExistence type="predicted"/>
<sequence length="105" mass="11737">MLRHANTRRPNMNYAICSHVYIQSSRNDSSCSDVILRHHLPTLFTAKSATVAGRTIARRRINLSCEEQSATSSRVINSYHISCPIHNATADVDISLIAEDLNIPF</sequence>
<gene>
    <name evidence="1" type="ORF">AVEN_70950_1</name>
</gene>
<comment type="caution">
    <text evidence="1">The sequence shown here is derived from an EMBL/GenBank/DDBJ whole genome shotgun (WGS) entry which is preliminary data.</text>
</comment>
<evidence type="ECO:0000313" key="1">
    <source>
        <dbReference type="EMBL" id="GBL60772.1"/>
    </source>
</evidence>
<dbReference type="EMBL" id="BGPR01151764">
    <property type="protein sequence ID" value="GBL60772.1"/>
    <property type="molecule type" value="Genomic_DNA"/>
</dbReference>
<dbReference type="Proteomes" id="UP000499080">
    <property type="component" value="Unassembled WGS sequence"/>
</dbReference>
<name>A0A4Y1ZPN7_ARAVE</name>
<organism evidence="1 2">
    <name type="scientific">Araneus ventricosus</name>
    <name type="common">Orbweaver spider</name>
    <name type="synonym">Epeira ventricosa</name>
    <dbReference type="NCBI Taxonomy" id="182803"/>
    <lineage>
        <taxon>Eukaryota</taxon>
        <taxon>Metazoa</taxon>
        <taxon>Ecdysozoa</taxon>
        <taxon>Arthropoda</taxon>
        <taxon>Chelicerata</taxon>
        <taxon>Arachnida</taxon>
        <taxon>Araneae</taxon>
        <taxon>Araneomorphae</taxon>
        <taxon>Entelegynae</taxon>
        <taxon>Araneoidea</taxon>
        <taxon>Araneidae</taxon>
        <taxon>Araneus</taxon>
    </lineage>
</organism>
<accession>A0A4Y1ZPN7</accession>
<reference evidence="1 2" key="1">
    <citation type="journal article" date="2019" name="Sci. Rep.">
        <title>Orb-weaving spider Araneus ventricosus genome elucidates the spidroin gene catalogue.</title>
        <authorList>
            <person name="Kono N."/>
            <person name="Nakamura H."/>
            <person name="Ohtoshi R."/>
            <person name="Moran D.A.P."/>
            <person name="Shinohara A."/>
            <person name="Yoshida Y."/>
            <person name="Fujiwara M."/>
            <person name="Mori M."/>
            <person name="Tomita M."/>
            <person name="Arakawa K."/>
        </authorList>
    </citation>
    <scope>NUCLEOTIDE SEQUENCE [LARGE SCALE GENOMIC DNA]</scope>
</reference>